<proteinExistence type="predicted"/>
<dbReference type="EMBL" id="SKBN01000017">
    <property type="protein sequence ID" value="TGJ87138.1"/>
    <property type="molecule type" value="Genomic_DNA"/>
</dbReference>
<evidence type="ECO:0000313" key="1">
    <source>
        <dbReference type="EMBL" id="TGJ87138.1"/>
    </source>
</evidence>
<keyword evidence="2" id="KW-1185">Reference proteome</keyword>
<dbReference type="AlphaFoldDB" id="A0A4Z0Z4J4"/>
<comment type="caution">
    <text evidence="1">The sequence shown here is derived from an EMBL/GenBank/DDBJ whole genome shotgun (WGS) entry which is preliminary data.</text>
</comment>
<accession>A0A4Z0Z4J4</accession>
<evidence type="ECO:0008006" key="3">
    <source>
        <dbReference type="Google" id="ProtNLM"/>
    </source>
</evidence>
<sequence length="277" mass="31261">MQPTDAEISAALARYRERIVSHNRKALTQIVQMAEAAQPRAPKTHEGMRKARLRFIRDVLGITRPELGQNPAERIDGLADVEAFWPELVRTLALDGVYITENNEQRERDRVAYREGVLTRLREQGDGDAANLEFPDDFWTLMGLVDSLEGHGWPQWRDEGQQIRFWDGLGESVEEVAQRVVDVGDLDLDLECLAGWECGSGPETTCYVLYCRAGEDGGSDGGGDTGNKSWQWRYVANMGQYGVEVLDNVVELLKWHEELNAPDLEQLDSYTNSVFTD</sequence>
<dbReference type="OrthoDB" id="5140754at2759"/>
<dbReference type="Proteomes" id="UP000297716">
    <property type="component" value="Unassembled WGS sequence"/>
</dbReference>
<protein>
    <recommendedName>
        <fullName evidence="3">Knr4/Smi1-like domain-containing protein</fullName>
    </recommendedName>
</protein>
<reference evidence="1 2" key="1">
    <citation type="submission" date="2019-03" db="EMBL/GenBank/DDBJ databases">
        <title>Draft genome sequence of Xylaria hypoxylon DSM 108379, a ubiquitous saprotrophic-parasitic fungi on hardwood.</title>
        <authorList>
            <person name="Buettner E."/>
            <person name="Leonhardt S."/>
            <person name="Gebauer A.M."/>
            <person name="Liers C."/>
            <person name="Hofrichter M."/>
            <person name="Kellner H."/>
        </authorList>
    </citation>
    <scope>NUCLEOTIDE SEQUENCE [LARGE SCALE GENOMIC DNA]</scope>
    <source>
        <strain evidence="1 2">DSM 108379</strain>
    </source>
</reference>
<organism evidence="1 2">
    <name type="scientific">Xylaria hypoxylon</name>
    <dbReference type="NCBI Taxonomy" id="37992"/>
    <lineage>
        <taxon>Eukaryota</taxon>
        <taxon>Fungi</taxon>
        <taxon>Dikarya</taxon>
        <taxon>Ascomycota</taxon>
        <taxon>Pezizomycotina</taxon>
        <taxon>Sordariomycetes</taxon>
        <taxon>Xylariomycetidae</taxon>
        <taxon>Xylariales</taxon>
        <taxon>Xylariaceae</taxon>
        <taxon>Xylaria</taxon>
    </lineage>
</organism>
<name>A0A4Z0Z4J4_9PEZI</name>
<evidence type="ECO:0000313" key="2">
    <source>
        <dbReference type="Proteomes" id="UP000297716"/>
    </source>
</evidence>
<gene>
    <name evidence="1" type="ORF">E0Z10_g1570</name>
</gene>